<dbReference type="Pfam" id="PF02527">
    <property type="entry name" value="GidB"/>
    <property type="match status" value="1"/>
</dbReference>
<feature type="binding site" evidence="6">
    <location>
        <position position="150"/>
    </location>
    <ligand>
        <name>S-adenosyl-L-methionine</name>
        <dbReference type="ChEBI" id="CHEBI:59789"/>
    </ligand>
</feature>
<comment type="similarity">
    <text evidence="6">Belongs to the methyltransferase superfamily. RNA methyltransferase RsmG family.</text>
</comment>
<gene>
    <name evidence="6" type="primary">rsmG</name>
    <name evidence="7" type="ORF">AUJ95_07785</name>
</gene>
<keyword evidence="4 6" id="KW-0808">Transferase</keyword>
<dbReference type="SUPFAM" id="SSF53335">
    <property type="entry name" value="S-adenosyl-L-methionine-dependent methyltransferases"/>
    <property type="match status" value="1"/>
</dbReference>
<feature type="binding site" evidence="6">
    <location>
        <position position="86"/>
    </location>
    <ligand>
        <name>S-adenosyl-L-methionine</name>
        <dbReference type="ChEBI" id="CHEBI:59789"/>
    </ligand>
</feature>
<dbReference type="NCBIfam" id="TIGR00138">
    <property type="entry name" value="rsmG_gidB"/>
    <property type="match status" value="1"/>
</dbReference>
<dbReference type="EC" id="2.1.1.-" evidence="6"/>
<dbReference type="EMBL" id="MNYI01000198">
    <property type="protein sequence ID" value="OIP37764.1"/>
    <property type="molecule type" value="Genomic_DNA"/>
</dbReference>
<evidence type="ECO:0000256" key="1">
    <source>
        <dbReference type="ARBA" id="ARBA00022490"/>
    </source>
</evidence>
<feature type="binding site" evidence="6">
    <location>
        <position position="81"/>
    </location>
    <ligand>
        <name>S-adenosyl-L-methionine</name>
        <dbReference type="ChEBI" id="CHEBI:59789"/>
    </ligand>
</feature>
<dbReference type="PANTHER" id="PTHR31760:SF0">
    <property type="entry name" value="S-ADENOSYL-L-METHIONINE-DEPENDENT METHYLTRANSFERASES SUPERFAMILY PROTEIN"/>
    <property type="match status" value="1"/>
</dbReference>
<reference evidence="7 8" key="1">
    <citation type="journal article" date="2016" name="Environ. Microbiol.">
        <title>Genomic resolution of a cold subsurface aquifer community provides metabolic insights for novel microbes adapted to high CO concentrations.</title>
        <authorList>
            <person name="Probst A.J."/>
            <person name="Castelle C.J."/>
            <person name="Singh A."/>
            <person name="Brown C.T."/>
            <person name="Anantharaman K."/>
            <person name="Sharon I."/>
            <person name="Hug L.A."/>
            <person name="Burstein D."/>
            <person name="Emerson J.B."/>
            <person name="Thomas B.C."/>
            <person name="Banfield J.F."/>
        </authorList>
    </citation>
    <scope>NUCLEOTIDE SEQUENCE [LARGE SCALE GENOMIC DNA]</scope>
    <source>
        <strain evidence="7">CG2_30_40_21</strain>
    </source>
</reference>
<keyword evidence="1 6" id="KW-0963">Cytoplasm</keyword>
<comment type="caution">
    <text evidence="7">The sequence shown here is derived from an EMBL/GenBank/DDBJ whole genome shotgun (WGS) entry which is preliminary data.</text>
</comment>
<dbReference type="CDD" id="cd02440">
    <property type="entry name" value="AdoMet_MTases"/>
    <property type="match status" value="1"/>
</dbReference>
<evidence type="ECO:0000256" key="4">
    <source>
        <dbReference type="ARBA" id="ARBA00022679"/>
    </source>
</evidence>
<organism evidence="7 8">
    <name type="scientific">Candidatus Desantisbacteria bacterium CG2_30_40_21</name>
    <dbReference type="NCBI Taxonomy" id="1817895"/>
    <lineage>
        <taxon>Bacteria</taxon>
        <taxon>Candidatus Desantisiibacteriota</taxon>
    </lineage>
</organism>
<comment type="subcellular location">
    <subcellularLocation>
        <location evidence="6">Cytoplasm</location>
    </subcellularLocation>
</comment>
<dbReference type="Gene3D" id="3.40.50.150">
    <property type="entry name" value="Vaccinia Virus protein VP39"/>
    <property type="match status" value="1"/>
</dbReference>
<name>A0A1J5DNR8_9BACT</name>
<comment type="function">
    <text evidence="6">Specifically methylates the N7 position of a guanine in 16S rRNA.</text>
</comment>
<dbReference type="PANTHER" id="PTHR31760">
    <property type="entry name" value="S-ADENOSYL-L-METHIONINE-DEPENDENT METHYLTRANSFERASES SUPERFAMILY PROTEIN"/>
    <property type="match status" value="1"/>
</dbReference>
<accession>A0A1J5DNR8</accession>
<protein>
    <recommendedName>
        <fullName evidence="6">Ribosomal RNA small subunit methyltransferase G</fullName>
        <ecNumber evidence="6">2.1.1.-</ecNumber>
    </recommendedName>
    <alternativeName>
        <fullName evidence="6">16S rRNA 7-methylguanosine methyltransferase</fullName>
        <shortName evidence="6">16S rRNA m7G methyltransferase</shortName>
    </alternativeName>
</protein>
<proteinExistence type="inferred from homology"/>
<dbReference type="HAMAP" id="MF_00074">
    <property type="entry name" value="16SrRNA_methyltr_G"/>
    <property type="match status" value="1"/>
</dbReference>
<dbReference type="Proteomes" id="UP000183085">
    <property type="component" value="Unassembled WGS sequence"/>
</dbReference>
<dbReference type="STRING" id="1817895.AUJ95_07785"/>
<dbReference type="GO" id="GO:0070043">
    <property type="term" value="F:rRNA (guanine-N7-)-methyltransferase activity"/>
    <property type="evidence" value="ECO:0007669"/>
    <property type="project" value="UniProtKB-UniRule"/>
</dbReference>
<dbReference type="FunFam" id="3.40.50.150:FF:000041">
    <property type="entry name" value="Ribosomal RNA small subunit methyltransferase G"/>
    <property type="match status" value="1"/>
</dbReference>
<keyword evidence="3 6" id="KW-0489">Methyltransferase</keyword>
<evidence type="ECO:0000256" key="6">
    <source>
        <dbReference type="HAMAP-Rule" id="MF_00074"/>
    </source>
</evidence>
<keyword evidence="2 6" id="KW-0698">rRNA processing</keyword>
<feature type="binding site" evidence="6">
    <location>
        <begin position="104"/>
        <end position="106"/>
    </location>
    <ligand>
        <name>S-adenosyl-L-methionine</name>
        <dbReference type="ChEBI" id="CHEBI:59789"/>
    </ligand>
</feature>
<evidence type="ECO:0000313" key="8">
    <source>
        <dbReference type="Proteomes" id="UP000183085"/>
    </source>
</evidence>
<evidence type="ECO:0000256" key="2">
    <source>
        <dbReference type="ARBA" id="ARBA00022552"/>
    </source>
</evidence>
<evidence type="ECO:0000256" key="5">
    <source>
        <dbReference type="ARBA" id="ARBA00022691"/>
    </source>
</evidence>
<sequence length="269" mass="29747">MSITRTAEELKQWATQMGIALSKTQIEQFMSYLALLVQVVQQVNITGIHDEEEIITRHFLDSLSCVMAVNLIPGMRVLDVGSGAGFPGVPLKIYSPEIRLTVVDASQKHLNFLYKLRSKLNCEFEILDGRAEEYGQFKEHREAYDLVVSRAVAKMNILAEYCLPLVKINGYFLAMKGQAGEIEARDAEPVIQMLGGEIEDVSAVVLPDGGIPSGSSKRVLIRVVKTKQTPAEYPRRTGVPEKKPLTDNCRVKSQVSDKISIVGRSGILA</sequence>
<dbReference type="InterPro" id="IPR003682">
    <property type="entry name" value="rRNA_ssu_MeTfrase_G"/>
</dbReference>
<keyword evidence="5 6" id="KW-0949">S-adenosyl-L-methionine</keyword>
<evidence type="ECO:0000256" key="3">
    <source>
        <dbReference type="ARBA" id="ARBA00022603"/>
    </source>
</evidence>
<dbReference type="GO" id="GO:0005829">
    <property type="term" value="C:cytosol"/>
    <property type="evidence" value="ECO:0007669"/>
    <property type="project" value="TreeGrafter"/>
</dbReference>
<dbReference type="AlphaFoldDB" id="A0A1J5DNR8"/>
<feature type="binding site" evidence="6">
    <location>
        <begin position="131"/>
        <end position="132"/>
    </location>
    <ligand>
        <name>S-adenosyl-L-methionine</name>
        <dbReference type="ChEBI" id="CHEBI:59789"/>
    </ligand>
</feature>
<dbReference type="InterPro" id="IPR029063">
    <property type="entry name" value="SAM-dependent_MTases_sf"/>
</dbReference>
<evidence type="ECO:0000313" key="7">
    <source>
        <dbReference type="EMBL" id="OIP37764.1"/>
    </source>
</evidence>